<keyword evidence="3" id="KW-1185">Reference proteome</keyword>
<sequence>MDSRMSMHRQRGIGFFGIIALIAIVGFIGLLAVRMVPVYMEANTVRSIMQSMQDDTDLRGASSRDIRQRLNRQFQVNNVSGPDLDEDLEFESVSGGTSVVLSYEVRFPVVANLDGIASFEASAVVPRD</sequence>
<organism evidence="2 3">
    <name type="scientific">Alkalispirillum mobile</name>
    <dbReference type="NCBI Taxonomy" id="85925"/>
    <lineage>
        <taxon>Bacteria</taxon>
        <taxon>Pseudomonadati</taxon>
        <taxon>Pseudomonadota</taxon>
        <taxon>Gammaproteobacteria</taxon>
        <taxon>Chromatiales</taxon>
        <taxon>Ectothiorhodospiraceae</taxon>
        <taxon>Alkalispirillum</taxon>
    </lineage>
</organism>
<evidence type="ECO:0000313" key="3">
    <source>
        <dbReference type="Proteomes" id="UP000275461"/>
    </source>
</evidence>
<reference evidence="2 3" key="1">
    <citation type="submission" date="2018-10" db="EMBL/GenBank/DDBJ databases">
        <title>Genomic Encyclopedia of Type Strains, Phase IV (KMG-IV): sequencing the most valuable type-strain genomes for metagenomic binning, comparative biology and taxonomic classification.</title>
        <authorList>
            <person name="Goeker M."/>
        </authorList>
    </citation>
    <scope>NUCLEOTIDE SEQUENCE [LARGE SCALE GENOMIC DNA]</scope>
    <source>
        <strain evidence="2 3">DSM 12769</strain>
    </source>
</reference>
<evidence type="ECO:0000256" key="1">
    <source>
        <dbReference type="SAM" id="Phobius"/>
    </source>
</evidence>
<gene>
    <name evidence="2" type="ORF">DFR31_0205</name>
</gene>
<keyword evidence="1" id="KW-0472">Membrane</keyword>
<dbReference type="AlphaFoldDB" id="A0A498C442"/>
<name>A0A498C442_9GAMM</name>
<protein>
    <submittedName>
        <fullName evidence="2">Uncharacterized protein DUF4845</fullName>
    </submittedName>
</protein>
<accession>A0A498C442</accession>
<feature type="transmembrane region" description="Helical" evidence="1">
    <location>
        <begin position="12"/>
        <end position="33"/>
    </location>
</feature>
<dbReference type="EMBL" id="RCDA01000001">
    <property type="protein sequence ID" value="RLK50312.1"/>
    <property type="molecule type" value="Genomic_DNA"/>
</dbReference>
<keyword evidence="1" id="KW-1133">Transmembrane helix</keyword>
<proteinExistence type="predicted"/>
<dbReference type="Proteomes" id="UP000275461">
    <property type="component" value="Unassembled WGS sequence"/>
</dbReference>
<dbReference type="InterPro" id="IPR032314">
    <property type="entry name" value="DUF4845"/>
</dbReference>
<comment type="caution">
    <text evidence="2">The sequence shown here is derived from an EMBL/GenBank/DDBJ whole genome shotgun (WGS) entry which is preliminary data.</text>
</comment>
<keyword evidence="1" id="KW-0812">Transmembrane</keyword>
<dbReference type="OrthoDB" id="5734946at2"/>
<evidence type="ECO:0000313" key="2">
    <source>
        <dbReference type="EMBL" id="RLK50312.1"/>
    </source>
</evidence>
<dbReference type="Pfam" id="PF16137">
    <property type="entry name" value="DUF4845"/>
    <property type="match status" value="1"/>
</dbReference>